<comment type="subcellular location">
    <subcellularLocation>
        <location evidence="2 16">Cytoplasm</location>
    </subcellularLocation>
</comment>
<dbReference type="PROSITE" id="PS50975">
    <property type="entry name" value="ATP_GRASP"/>
    <property type="match status" value="1"/>
</dbReference>
<evidence type="ECO:0000256" key="5">
    <source>
        <dbReference type="ARBA" id="ARBA00022490"/>
    </source>
</evidence>
<dbReference type="GO" id="GO:0008360">
    <property type="term" value="P:regulation of cell shape"/>
    <property type="evidence" value="ECO:0007669"/>
    <property type="project" value="UniProtKB-KW"/>
</dbReference>
<dbReference type="PANTHER" id="PTHR23132:SF23">
    <property type="entry name" value="D-ALANINE--D-ALANINE LIGASE B"/>
    <property type="match status" value="1"/>
</dbReference>
<dbReference type="Pfam" id="PF07478">
    <property type="entry name" value="Dala_Dala_lig_C"/>
    <property type="match status" value="1"/>
</dbReference>
<evidence type="ECO:0000256" key="11">
    <source>
        <dbReference type="ARBA" id="ARBA00022960"/>
    </source>
</evidence>
<organism evidence="21">
    <name type="scientific">Caldithrix abyssi</name>
    <dbReference type="NCBI Taxonomy" id="187145"/>
    <lineage>
        <taxon>Bacteria</taxon>
        <taxon>Pseudomonadati</taxon>
        <taxon>Calditrichota</taxon>
        <taxon>Calditrichia</taxon>
        <taxon>Calditrichales</taxon>
        <taxon>Calditrichaceae</taxon>
        <taxon>Caldithrix</taxon>
    </lineage>
</organism>
<feature type="active site" evidence="17">
    <location>
        <position position="176"/>
    </location>
</feature>
<dbReference type="InterPro" id="IPR011127">
    <property type="entry name" value="Dala_Dala_lig_N"/>
</dbReference>
<keyword evidence="5 16" id="KW-0963">Cytoplasm</keyword>
<evidence type="ECO:0000256" key="14">
    <source>
        <dbReference type="ARBA" id="ARBA00023316"/>
    </source>
</evidence>
<dbReference type="GO" id="GO:0046872">
    <property type="term" value="F:metal ion binding"/>
    <property type="evidence" value="ECO:0007669"/>
    <property type="project" value="UniProtKB-KW"/>
</dbReference>
<dbReference type="PIRSF" id="PIRSF039102">
    <property type="entry name" value="Ddl/VanB"/>
    <property type="match status" value="1"/>
</dbReference>
<evidence type="ECO:0000256" key="3">
    <source>
        <dbReference type="ARBA" id="ARBA00010871"/>
    </source>
</evidence>
<feature type="binding site" evidence="18">
    <location>
        <position position="298"/>
    </location>
    <ligand>
        <name>Mg(2+)</name>
        <dbReference type="ChEBI" id="CHEBI:18420"/>
        <label>2</label>
    </ligand>
</feature>
<feature type="binding site" evidence="18">
    <location>
        <position position="296"/>
    </location>
    <ligand>
        <name>Mg(2+)</name>
        <dbReference type="ChEBI" id="CHEBI:18420"/>
        <label>1</label>
    </ligand>
</feature>
<dbReference type="InterPro" id="IPR000291">
    <property type="entry name" value="D-Ala_lig_Van_CS"/>
</dbReference>
<accession>A0A7V5PQ36</accession>
<dbReference type="SUPFAM" id="SSF52440">
    <property type="entry name" value="PreATP-grasp domain"/>
    <property type="match status" value="1"/>
</dbReference>
<dbReference type="UniPathway" id="UPA00219"/>
<comment type="function">
    <text evidence="16">Cell wall formation.</text>
</comment>
<keyword evidence="9 19" id="KW-0067">ATP-binding</keyword>
<feature type="active site" evidence="17">
    <location>
        <position position="307"/>
    </location>
</feature>
<keyword evidence="7 18" id="KW-0479">Metal-binding</keyword>
<comment type="pathway">
    <text evidence="16">Cell wall biogenesis; peptidoglycan biosynthesis.</text>
</comment>
<feature type="domain" description="ATP-grasp" evidence="20">
    <location>
        <begin position="134"/>
        <end position="329"/>
    </location>
</feature>
<evidence type="ECO:0000256" key="9">
    <source>
        <dbReference type="ARBA" id="ARBA00022840"/>
    </source>
</evidence>
<evidence type="ECO:0000256" key="7">
    <source>
        <dbReference type="ARBA" id="ARBA00022723"/>
    </source>
</evidence>
<keyword evidence="11 16" id="KW-0133">Cell shape</keyword>
<evidence type="ECO:0000259" key="20">
    <source>
        <dbReference type="PROSITE" id="PS50975"/>
    </source>
</evidence>
<dbReference type="NCBIfam" id="TIGR01205">
    <property type="entry name" value="D_ala_D_alaTIGR"/>
    <property type="match status" value="1"/>
</dbReference>
<evidence type="ECO:0000256" key="10">
    <source>
        <dbReference type="ARBA" id="ARBA00022842"/>
    </source>
</evidence>
<evidence type="ECO:0000256" key="6">
    <source>
        <dbReference type="ARBA" id="ARBA00022598"/>
    </source>
</evidence>
<gene>
    <name evidence="16" type="primary">ddl</name>
    <name evidence="21" type="ORF">ENJ89_07535</name>
</gene>
<dbReference type="Gene3D" id="3.30.470.20">
    <property type="entry name" value="ATP-grasp fold, B domain"/>
    <property type="match status" value="1"/>
</dbReference>
<proteinExistence type="inferred from homology"/>
<feature type="binding site" evidence="18">
    <location>
        <position position="283"/>
    </location>
    <ligand>
        <name>Mg(2+)</name>
        <dbReference type="ChEBI" id="CHEBI:18420"/>
        <label>1</label>
    </ligand>
</feature>
<dbReference type="GO" id="GO:0071555">
    <property type="term" value="P:cell wall organization"/>
    <property type="evidence" value="ECO:0007669"/>
    <property type="project" value="UniProtKB-KW"/>
</dbReference>
<dbReference type="EC" id="6.3.2.4" evidence="4 16"/>
<keyword evidence="14 16" id="KW-0961">Cell wall biogenesis/degradation</keyword>
<dbReference type="PROSITE" id="PS00844">
    <property type="entry name" value="DALA_DALA_LIGASE_2"/>
    <property type="match status" value="1"/>
</dbReference>
<dbReference type="SUPFAM" id="SSF56059">
    <property type="entry name" value="Glutathione synthetase ATP-binding domain-like"/>
    <property type="match status" value="1"/>
</dbReference>
<protein>
    <recommendedName>
        <fullName evidence="4 16">D-alanine--D-alanine ligase</fullName>
        <ecNumber evidence="4 16">6.3.2.4</ecNumber>
    </recommendedName>
    <alternativeName>
        <fullName evidence="16">D-Ala-D-Ala ligase</fullName>
    </alternativeName>
    <alternativeName>
        <fullName evidence="16">D-alanylalanine synthetase</fullName>
    </alternativeName>
</protein>
<keyword evidence="13 18" id="KW-0464">Manganese</keyword>
<keyword evidence="6 16" id="KW-0436">Ligase</keyword>
<dbReference type="Pfam" id="PF01820">
    <property type="entry name" value="Dala_Dala_lig_N"/>
    <property type="match status" value="1"/>
</dbReference>
<evidence type="ECO:0000256" key="18">
    <source>
        <dbReference type="PIRSR" id="PIRSR039102-3"/>
    </source>
</evidence>
<dbReference type="AlphaFoldDB" id="A0A7V5PQ36"/>
<dbReference type="GO" id="GO:0008716">
    <property type="term" value="F:D-alanine-D-alanine ligase activity"/>
    <property type="evidence" value="ECO:0007669"/>
    <property type="project" value="UniProtKB-UniRule"/>
</dbReference>
<feature type="binding site" evidence="18">
    <location>
        <position position="296"/>
    </location>
    <ligand>
        <name>Mg(2+)</name>
        <dbReference type="ChEBI" id="CHEBI:18420"/>
        <label>2</label>
    </ligand>
</feature>
<evidence type="ECO:0000256" key="19">
    <source>
        <dbReference type="PROSITE-ProRule" id="PRU00409"/>
    </source>
</evidence>
<evidence type="ECO:0000256" key="4">
    <source>
        <dbReference type="ARBA" id="ARBA00012216"/>
    </source>
</evidence>
<dbReference type="GO" id="GO:0009252">
    <property type="term" value="P:peptidoglycan biosynthetic process"/>
    <property type="evidence" value="ECO:0007669"/>
    <property type="project" value="UniProtKB-UniRule"/>
</dbReference>
<evidence type="ECO:0000256" key="2">
    <source>
        <dbReference type="ARBA" id="ARBA00004496"/>
    </source>
</evidence>
<name>A0A7V5PQ36_CALAY</name>
<dbReference type="PANTHER" id="PTHR23132">
    <property type="entry name" value="D-ALANINE--D-ALANINE LIGASE"/>
    <property type="match status" value="1"/>
</dbReference>
<dbReference type="InterPro" id="IPR013815">
    <property type="entry name" value="ATP_grasp_subdomain_1"/>
</dbReference>
<evidence type="ECO:0000313" key="21">
    <source>
        <dbReference type="EMBL" id="HHJ53031.1"/>
    </source>
</evidence>
<dbReference type="InterPro" id="IPR011761">
    <property type="entry name" value="ATP-grasp"/>
</dbReference>
<keyword evidence="8 19" id="KW-0547">Nucleotide-binding</keyword>
<comment type="cofactor">
    <cofactor evidence="18">
        <name>Mg(2+)</name>
        <dbReference type="ChEBI" id="CHEBI:18420"/>
    </cofactor>
    <cofactor evidence="18">
        <name>Mn(2+)</name>
        <dbReference type="ChEBI" id="CHEBI:29035"/>
    </cofactor>
    <text evidence="18">Binds 2 magnesium or manganese ions per subunit.</text>
</comment>
<reference evidence="21" key="1">
    <citation type="journal article" date="2020" name="mSystems">
        <title>Genome- and Community-Level Interaction Insights into Carbon Utilization and Element Cycling Functions of Hydrothermarchaeota in Hydrothermal Sediment.</title>
        <authorList>
            <person name="Zhou Z."/>
            <person name="Liu Y."/>
            <person name="Xu W."/>
            <person name="Pan J."/>
            <person name="Luo Z.H."/>
            <person name="Li M."/>
        </authorList>
    </citation>
    <scope>NUCLEOTIDE SEQUENCE [LARGE SCALE GENOMIC DNA]</scope>
    <source>
        <strain evidence="21">HyVt-527</strain>
    </source>
</reference>
<dbReference type="InterPro" id="IPR016185">
    <property type="entry name" value="PreATP-grasp_dom_sf"/>
</dbReference>
<dbReference type="PROSITE" id="PS00843">
    <property type="entry name" value="DALA_DALA_LIGASE_1"/>
    <property type="match status" value="1"/>
</dbReference>
<dbReference type="HAMAP" id="MF_00047">
    <property type="entry name" value="Dala_Dala_lig"/>
    <property type="match status" value="1"/>
</dbReference>
<evidence type="ECO:0000256" key="16">
    <source>
        <dbReference type="HAMAP-Rule" id="MF_00047"/>
    </source>
</evidence>
<dbReference type="FunFam" id="3.30.470.20:FF:000008">
    <property type="entry name" value="D-alanine--D-alanine ligase"/>
    <property type="match status" value="1"/>
</dbReference>
<evidence type="ECO:0000256" key="15">
    <source>
        <dbReference type="ARBA" id="ARBA00047614"/>
    </source>
</evidence>
<comment type="similarity">
    <text evidence="3 16">Belongs to the D-alanine--D-alanine ligase family.</text>
</comment>
<comment type="catalytic activity">
    <reaction evidence="15 16">
        <text>2 D-alanine + ATP = D-alanyl-D-alanine + ADP + phosphate + H(+)</text>
        <dbReference type="Rhea" id="RHEA:11224"/>
        <dbReference type="ChEBI" id="CHEBI:15378"/>
        <dbReference type="ChEBI" id="CHEBI:30616"/>
        <dbReference type="ChEBI" id="CHEBI:43474"/>
        <dbReference type="ChEBI" id="CHEBI:57416"/>
        <dbReference type="ChEBI" id="CHEBI:57822"/>
        <dbReference type="ChEBI" id="CHEBI:456216"/>
        <dbReference type="EC" id="6.3.2.4"/>
    </reaction>
</comment>
<dbReference type="Gene3D" id="3.30.1490.20">
    <property type="entry name" value="ATP-grasp fold, A domain"/>
    <property type="match status" value="1"/>
</dbReference>
<evidence type="ECO:0000256" key="12">
    <source>
        <dbReference type="ARBA" id="ARBA00022984"/>
    </source>
</evidence>
<dbReference type="Gene3D" id="3.40.50.20">
    <property type="match status" value="1"/>
</dbReference>
<evidence type="ECO:0000256" key="13">
    <source>
        <dbReference type="ARBA" id="ARBA00023211"/>
    </source>
</evidence>
<evidence type="ECO:0000256" key="8">
    <source>
        <dbReference type="ARBA" id="ARBA00022741"/>
    </source>
</evidence>
<feature type="active site" evidence="17">
    <location>
        <position position="13"/>
    </location>
</feature>
<comment type="caution">
    <text evidence="21">The sequence shown here is derived from an EMBL/GenBank/DDBJ whole genome shotgun (WGS) entry which is preliminary data.</text>
</comment>
<evidence type="ECO:0000256" key="1">
    <source>
        <dbReference type="ARBA" id="ARBA00001936"/>
    </source>
</evidence>
<keyword evidence="10 18" id="KW-0460">Magnesium</keyword>
<dbReference type="InterPro" id="IPR005905">
    <property type="entry name" value="D_ala_D_ala"/>
</dbReference>
<comment type="cofactor">
    <cofactor evidence="1">
        <name>Mn(2+)</name>
        <dbReference type="ChEBI" id="CHEBI:29035"/>
    </cofactor>
</comment>
<dbReference type="NCBIfam" id="NF002378">
    <property type="entry name" value="PRK01372.1"/>
    <property type="match status" value="1"/>
</dbReference>
<dbReference type="GO" id="GO:0005524">
    <property type="term" value="F:ATP binding"/>
    <property type="evidence" value="ECO:0007669"/>
    <property type="project" value="UniProtKB-UniRule"/>
</dbReference>
<dbReference type="EMBL" id="DROD01000490">
    <property type="protein sequence ID" value="HHJ53031.1"/>
    <property type="molecule type" value="Genomic_DNA"/>
</dbReference>
<dbReference type="Proteomes" id="UP000886124">
    <property type="component" value="Unassembled WGS sequence"/>
</dbReference>
<evidence type="ECO:0000256" key="17">
    <source>
        <dbReference type="PIRSR" id="PIRSR039102-1"/>
    </source>
</evidence>
<dbReference type="GO" id="GO:0005737">
    <property type="term" value="C:cytoplasm"/>
    <property type="evidence" value="ECO:0007669"/>
    <property type="project" value="UniProtKB-SubCell"/>
</dbReference>
<sequence>MKIVVLMGGDSTEREVSLVTGDQIVRALTENGHQVIKIDPTATKKEQTELNQTDRHWIGIDYPDIDLLPLHRGSLYLKNILITKRLKPDLVFNALHGGKGENGVVQGMLDAAEIPYTGSGRIASMLAMQKDLSKLFFRNANLPTPRAHVLDRPQASRKKLKKINFPQVVKPNDQGSTIGLSIVHGAEELDEAIDRAFELSSKVIVEEYIPGREITVAILKQRALPIVEILPEHGLYDYECKYKHGMSRYEVPAKLDKTLAQEIQKISLKAHQILGCKGYSRVDLRLSDDGQPYILEVNTLPGMTGTSLVPKAAKAAGLTFNDLVEAIVEEAIKK</sequence>
<dbReference type="InterPro" id="IPR011095">
    <property type="entry name" value="Dala_Dala_lig_C"/>
</dbReference>
<keyword evidence="12 16" id="KW-0573">Peptidoglycan synthesis</keyword>